<dbReference type="AlphaFoldDB" id="A0A8B4I7G4"/>
<dbReference type="RefSeq" id="WP_096236928.1">
    <property type="nucleotide sequence ID" value="NZ_CBCRXZ010000002.1"/>
</dbReference>
<name>A0A8B4I7G4_PSEFL</name>
<reference evidence="1 2" key="1">
    <citation type="submission" date="2018-06" db="EMBL/GenBank/DDBJ databases">
        <authorList>
            <consortium name="Pathogen Informatics"/>
            <person name="Doyle S."/>
        </authorList>
    </citation>
    <scope>NUCLEOTIDE SEQUENCE [LARGE SCALE GENOMIC DNA]</scope>
    <source>
        <strain evidence="1 2">NCTC10038</strain>
    </source>
</reference>
<proteinExistence type="predicted"/>
<evidence type="ECO:0000313" key="2">
    <source>
        <dbReference type="Proteomes" id="UP000248640"/>
    </source>
</evidence>
<sequence length="67" mass="7931">MENTFAIGTQTQLSNEMWRTEFLATLDEGDLTHESFMFIKSNRYAGDSEDETLEEYSQWCKEQGYEF</sequence>
<dbReference type="GeneID" id="61639199"/>
<organism evidence="1 2">
    <name type="scientific">Pseudomonas fluorescens</name>
    <dbReference type="NCBI Taxonomy" id="294"/>
    <lineage>
        <taxon>Bacteria</taxon>
        <taxon>Pseudomonadati</taxon>
        <taxon>Pseudomonadota</taxon>
        <taxon>Gammaproteobacteria</taxon>
        <taxon>Pseudomonadales</taxon>
        <taxon>Pseudomonadaceae</taxon>
        <taxon>Pseudomonas</taxon>
    </lineage>
</organism>
<dbReference type="Proteomes" id="UP000248640">
    <property type="component" value="Chromosome 1"/>
</dbReference>
<evidence type="ECO:0000313" key="1">
    <source>
        <dbReference type="EMBL" id="SQF91884.1"/>
    </source>
</evidence>
<accession>A0A8B4I7G4</accession>
<dbReference type="EMBL" id="LS483372">
    <property type="protein sequence ID" value="SQF91884.1"/>
    <property type="molecule type" value="Genomic_DNA"/>
</dbReference>
<protein>
    <submittedName>
        <fullName evidence="1">Uncharacterized protein</fullName>
    </submittedName>
</protein>
<gene>
    <name evidence="1" type="ORF">NCTC10038_03312</name>
</gene>